<evidence type="ECO:0000313" key="1">
    <source>
        <dbReference type="EMBL" id="MDE8563259.1"/>
    </source>
</evidence>
<dbReference type="InterPro" id="IPR038449">
    <property type="entry name" value="SirA_sf"/>
</dbReference>
<dbReference type="EMBL" id="JARTLI010000052">
    <property type="protein sequence ID" value="MED5053653.1"/>
    <property type="molecule type" value="Genomic_DNA"/>
</dbReference>
<dbReference type="Proteomes" id="UP001339962">
    <property type="component" value="Unassembled WGS sequence"/>
</dbReference>
<dbReference type="Pfam" id="PF10747">
    <property type="entry name" value="SirA"/>
    <property type="match status" value="1"/>
</dbReference>
<comment type="caution">
    <text evidence="2">The sequence shown here is derived from an EMBL/GenBank/DDBJ whole genome shotgun (WGS) entry which is preliminary data.</text>
</comment>
<organism evidence="2 4">
    <name type="scientific">Anoxybacteroides rupiense</name>
    <dbReference type="NCBI Taxonomy" id="311460"/>
    <lineage>
        <taxon>Bacteria</taxon>
        <taxon>Bacillati</taxon>
        <taxon>Bacillota</taxon>
        <taxon>Bacilli</taxon>
        <taxon>Bacillales</taxon>
        <taxon>Anoxybacillaceae</taxon>
        <taxon>Anoxybacteroides</taxon>
    </lineage>
</organism>
<name>A0ABD5J0L8_9BACL</name>
<reference evidence="2 4" key="2">
    <citation type="submission" date="2023-03" db="EMBL/GenBank/DDBJ databases">
        <title>Bacillus Genome Sequencing.</title>
        <authorList>
            <person name="Dunlap C."/>
        </authorList>
    </citation>
    <scope>NUCLEOTIDE SEQUENCE [LARGE SCALE GENOMIC DNA]</scope>
    <source>
        <strain evidence="2 4">NRS-38</strain>
    </source>
</reference>
<dbReference type="Proteomes" id="UP001213979">
    <property type="component" value="Unassembled WGS sequence"/>
</dbReference>
<proteinExistence type="predicted"/>
<accession>A0ABD5J0L8</accession>
<dbReference type="InterPro" id="IPR019683">
    <property type="entry name" value="SirA"/>
</dbReference>
<keyword evidence="3" id="KW-1185">Reference proteome</keyword>
<evidence type="ECO:0000313" key="4">
    <source>
        <dbReference type="Proteomes" id="UP001339962"/>
    </source>
</evidence>
<dbReference type="AlphaFoldDB" id="A0ABD5J0L8"/>
<evidence type="ECO:0000313" key="3">
    <source>
        <dbReference type="Proteomes" id="UP001213979"/>
    </source>
</evidence>
<dbReference type="RefSeq" id="WP_044745274.1">
    <property type="nucleotide sequence ID" value="NZ_JACIDF010000001.1"/>
</dbReference>
<sequence length="144" mass="17460">MTRYWIYLFRDDVVKDYYHRPEKIVELLREYQKAPFKSVCHKQVEFITERISFSRVELGIKEHFSGQVERNLERNMLMFKHDQTNEEALVIVQKRRLLLISDCYDLTNRIFQSLAMISSAFLAIDSEFSHYQWLKAELENRKFA</sequence>
<dbReference type="EMBL" id="JAQOTG010000002">
    <property type="protein sequence ID" value="MDE8563259.1"/>
    <property type="molecule type" value="Genomic_DNA"/>
</dbReference>
<dbReference type="Gene3D" id="3.30.310.250">
    <property type="entry name" value="Sporulation inhibitor of replication protein SirA"/>
    <property type="match status" value="1"/>
</dbReference>
<protein>
    <submittedName>
        <fullName evidence="2">Sporulation inhibitor of replication protein SirA</fullName>
    </submittedName>
</protein>
<reference evidence="1 3" key="1">
    <citation type="submission" date="2023-01" db="EMBL/GenBank/DDBJ databases">
        <title>Genome-based reclassification of Anoxybacillus geothermalis as a later heterotypic synonym of Anoxybacillus rupiensis.</title>
        <authorList>
            <person name="Inan Bektas K."/>
            <person name="Canakci S."/>
            <person name="Belduz A.A."/>
            <person name="Guler H.H."/>
        </authorList>
    </citation>
    <scope>NUCLEOTIDE SEQUENCE [LARGE SCALE GENOMIC DNA]</scope>
    <source>
        <strain evidence="1 3">DSM 17127</strain>
    </source>
</reference>
<evidence type="ECO:0000313" key="2">
    <source>
        <dbReference type="EMBL" id="MED5053653.1"/>
    </source>
</evidence>
<gene>
    <name evidence="2" type="primary">sirA</name>
    <name evidence="2" type="ORF">P9850_17860</name>
    <name evidence="1" type="ORF">PNH38_05080</name>
</gene>